<feature type="domain" description="TerB N-terminal" evidence="3">
    <location>
        <begin position="151"/>
        <end position="360"/>
    </location>
</feature>
<feature type="region of interest" description="Disordered" evidence="1">
    <location>
        <begin position="32"/>
        <end position="69"/>
    </location>
</feature>
<evidence type="ECO:0000259" key="4">
    <source>
        <dbReference type="Pfam" id="PF15615"/>
    </source>
</evidence>
<organism evidence="5 6">
    <name type="scientific">Shewanella xiamenensis</name>
    <dbReference type="NCBI Taxonomy" id="332186"/>
    <lineage>
        <taxon>Bacteria</taxon>
        <taxon>Pseudomonadati</taxon>
        <taxon>Pseudomonadota</taxon>
        <taxon>Gammaproteobacteria</taxon>
        <taxon>Alteromonadales</taxon>
        <taxon>Shewanellaceae</taxon>
        <taxon>Shewanella</taxon>
    </lineage>
</organism>
<evidence type="ECO:0000256" key="1">
    <source>
        <dbReference type="SAM" id="MobiDB-lite"/>
    </source>
</evidence>
<gene>
    <name evidence="5" type="ORF">ODY93_17740</name>
</gene>
<dbReference type="Proteomes" id="UP001159075">
    <property type="component" value="Unassembled WGS sequence"/>
</dbReference>
<protein>
    <submittedName>
        <fullName evidence="5">TerB N-terminal domain-containing protein</fullName>
    </submittedName>
</protein>
<proteinExistence type="predicted"/>
<evidence type="ECO:0000313" key="6">
    <source>
        <dbReference type="Proteomes" id="UP001159075"/>
    </source>
</evidence>
<name>A0ABT6UJF7_9GAMM</name>
<dbReference type="CDD" id="cd07176">
    <property type="entry name" value="terB"/>
    <property type="match status" value="1"/>
</dbReference>
<sequence length="830" mass="92501">MADLLIFGLLVGAVYLVLKKFFSTERAKSEKELSRGELKPTLNRMSESASSLYSNHSASNATSSNRTQFTVKSQSNVETLKDDEFLEVVIPTTGVEVIDLKELNPKTADFSQMESNSDGRQVSTKAIAKNRILGASAEKPLKEKFIWLKSEDSVNVKGITVRGGFFYFGHDLKSLDGYGAESSLVAPSLPIMDVPMTYEDESLGYWPSYSSISPGCRGAYLKWLSSDRSNPNVPLGYVFIYLYGLERRVVVDNPESDIKGKVSSYDLPELCLIFDEVKRLRSIYGSSNSFYRYSTRLLELISIFALAQGKELELEIEDSVNSHLFRFKVALEVGKERPLPSSLAFDWINNHPEYRLKTPARRCFDLFKLLFVIKYQQQFGEGLKISPNKTTLKIIPHLSSGSLRAVQSLKFDLPDAGILTGPFKKFIAIAESCNQELEAYSRYLAKVGTSSDDIVGLLMLPDQLFAQLKLDSLTRFKAWLAEQSTQQPNIQINALWLQLGLEAPTKFNKNETDFLTRLMDKIGFGFAPDPRFHHSKLQADGLISVYPIENPELKLQNASKAFDELLLLLKLGAIISCADGHASDDEKEYLLQLLRKDPVITGAERKSLEAFVHWQLATPPSLSLVKAKLDTIKQSEKAGICNILASLVLADGKVESKEIKQLEGIYTALGLDKTSVSSDIHRVATAKPSGAAQSTDASKVRLDDAILKIHENETKDVQAMLHAIFTDDEPETASIDVAESEGAEKDVADVEASHTLAKQYQPLLQAILQQHEWSRKDFKLLCDANNLMVNDVVEVINDWAYDVVGAPLIEEDYDFKVDAEIAEEINELGK</sequence>
<dbReference type="SUPFAM" id="SSF158682">
    <property type="entry name" value="TerB-like"/>
    <property type="match status" value="1"/>
</dbReference>
<evidence type="ECO:0000313" key="5">
    <source>
        <dbReference type="EMBL" id="MDI5833429.1"/>
    </source>
</evidence>
<dbReference type="Pfam" id="PF15615">
    <property type="entry name" value="TerB_C"/>
    <property type="match status" value="1"/>
</dbReference>
<dbReference type="Gene3D" id="1.10.3680.10">
    <property type="entry name" value="TerB-like"/>
    <property type="match status" value="1"/>
</dbReference>
<dbReference type="InterPro" id="IPR025266">
    <property type="entry name" value="TerB_N"/>
</dbReference>
<evidence type="ECO:0000259" key="2">
    <source>
        <dbReference type="Pfam" id="PF05099"/>
    </source>
</evidence>
<dbReference type="RefSeq" id="WP_279773716.1">
    <property type="nucleotide sequence ID" value="NZ_JAOCAS010000018.1"/>
</dbReference>
<dbReference type="InterPro" id="IPR028932">
    <property type="entry name" value="TerB-C"/>
</dbReference>
<keyword evidence="6" id="KW-1185">Reference proteome</keyword>
<dbReference type="EMBL" id="JAOTLW010000022">
    <property type="protein sequence ID" value="MDI5833429.1"/>
    <property type="molecule type" value="Genomic_DNA"/>
</dbReference>
<dbReference type="Pfam" id="PF05099">
    <property type="entry name" value="TerB"/>
    <property type="match status" value="1"/>
</dbReference>
<feature type="domain" description="TerB-C" evidence="4">
    <location>
        <begin position="690"/>
        <end position="825"/>
    </location>
</feature>
<accession>A0ABT6UJF7</accession>
<feature type="domain" description="Co-chaperone DjlA N-terminal" evidence="2">
    <location>
        <begin position="570"/>
        <end position="675"/>
    </location>
</feature>
<reference evidence="5 6" key="1">
    <citation type="submission" date="2022-09" db="EMBL/GenBank/DDBJ databases">
        <title>The outer-membrane cytochrome OmcA is essential for infection of Shewanella oneidensis by a zebrafish-associated bacteriophage.</title>
        <authorList>
            <person name="Grenfell A.W."/>
            <person name="Intile P."/>
            <person name="Mcfarlane J."/>
            <person name="Leung D."/>
            <person name="Abdalla K."/>
            <person name="Wold M."/>
            <person name="Kees E."/>
            <person name="Gralnick J."/>
        </authorList>
    </citation>
    <scope>NUCLEOTIDE SEQUENCE [LARGE SCALE GENOMIC DNA]</scope>
    <source>
        <strain evidence="5 6">NF-5</strain>
    </source>
</reference>
<feature type="compositionally biased region" description="Low complexity" evidence="1">
    <location>
        <begin position="46"/>
        <end position="65"/>
    </location>
</feature>
<evidence type="ECO:0000259" key="3">
    <source>
        <dbReference type="Pfam" id="PF13208"/>
    </source>
</evidence>
<dbReference type="Pfam" id="PF13208">
    <property type="entry name" value="TerB_N"/>
    <property type="match status" value="1"/>
</dbReference>
<comment type="caution">
    <text evidence="5">The sequence shown here is derived from an EMBL/GenBank/DDBJ whole genome shotgun (WGS) entry which is preliminary data.</text>
</comment>
<dbReference type="InterPro" id="IPR007791">
    <property type="entry name" value="DjlA_N"/>
</dbReference>
<dbReference type="InterPro" id="IPR029024">
    <property type="entry name" value="TerB-like"/>
</dbReference>